<dbReference type="EMBL" id="KX668363">
    <property type="protein sequence ID" value="AOR06340.1"/>
    <property type="molecule type" value="mRNA"/>
</dbReference>
<proteinExistence type="evidence at transcript level"/>
<dbReference type="Pfam" id="PF00688">
    <property type="entry name" value="TGFb_propeptide"/>
    <property type="match status" value="1"/>
</dbReference>
<feature type="compositionally biased region" description="Basic and acidic residues" evidence="7">
    <location>
        <begin position="126"/>
        <end position="139"/>
    </location>
</feature>
<evidence type="ECO:0000256" key="1">
    <source>
        <dbReference type="ARBA" id="ARBA00004613"/>
    </source>
</evidence>
<comment type="similarity">
    <text evidence="2 6">Belongs to the TGF-beta family.</text>
</comment>
<keyword evidence="5" id="KW-1015">Disulfide bond</keyword>
<evidence type="ECO:0000256" key="6">
    <source>
        <dbReference type="RuleBase" id="RU000354"/>
    </source>
</evidence>
<accession>A0A1C9T8N1</accession>
<dbReference type="PANTHER" id="PTHR11848:SF262">
    <property type="entry name" value="LD29161P"/>
    <property type="match status" value="1"/>
</dbReference>
<dbReference type="PANTHER" id="PTHR11848">
    <property type="entry name" value="TGF-BETA FAMILY"/>
    <property type="match status" value="1"/>
</dbReference>
<keyword evidence="8" id="KW-0732">Signal</keyword>
<dbReference type="GO" id="GO:0008083">
    <property type="term" value="F:growth factor activity"/>
    <property type="evidence" value="ECO:0007669"/>
    <property type="project" value="UniProtKB-KW"/>
</dbReference>
<dbReference type="Gene3D" id="2.10.90.10">
    <property type="entry name" value="Cystine-knot cytokines"/>
    <property type="match status" value="1"/>
</dbReference>
<evidence type="ECO:0000256" key="2">
    <source>
        <dbReference type="ARBA" id="ARBA00006656"/>
    </source>
</evidence>
<dbReference type="SMART" id="SM00204">
    <property type="entry name" value="TGFB"/>
    <property type="match status" value="1"/>
</dbReference>
<feature type="compositionally biased region" description="Polar residues" evidence="7">
    <location>
        <begin position="85"/>
        <end position="104"/>
    </location>
</feature>
<protein>
    <submittedName>
        <fullName evidence="10">Myostatin</fullName>
    </submittedName>
</protein>
<evidence type="ECO:0000259" key="9">
    <source>
        <dbReference type="PROSITE" id="PS51362"/>
    </source>
</evidence>
<organism evidence="10">
    <name type="scientific">Onchidium reevesii</name>
    <dbReference type="NCBI Taxonomy" id="2547651"/>
    <lineage>
        <taxon>Eukaryota</taxon>
        <taxon>Metazoa</taxon>
        <taxon>Spiralia</taxon>
        <taxon>Lophotrochozoa</taxon>
        <taxon>Mollusca</taxon>
        <taxon>Gastropoda</taxon>
        <taxon>Heterobranchia</taxon>
        <taxon>Euthyneura</taxon>
        <taxon>Panpulmonata</taxon>
        <taxon>Eupulmonata</taxon>
        <taxon>Systellommatophora</taxon>
        <taxon>Onchidioidea</taxon>
        <taxon>Onchidiidae</taxon>
        <taxon>Onchidium</taxon>
    </lineage>
</organism>
<dbReference type="InterPro" id="IPR015615">
    <property type="entry name" value="TGF-beta-rel"/>
</dbReference>
<evidence type="ECO:0000256" key="5">
    <source>
        <dbReference type="ARBA" id="ARBA00023157"/>
    </source>
</evidence>
<evidence type="ECO:0000256" key="7">
    <source>
        <dbReference type="SAM" id="MobiDB-lite"/>
    </source>
</evidence>
<evidence type="ECO:0000256" key="4">
    <source>
        <dbReference type="ARBA" id="ARBA00023030"/>
    </source>
</evidence>
<feature type="compositionally biased region" description="Basic and acidic residues" evidence="7">
    <location>
        <begin position="106"/>
        <end position="117"/>
    </location>
</feature>
<dbReference type="GO" id="GO:0005125">
    <property type="term" value="F:cytokine activity"/>
    <property type="evidence" value="ECO:0007669"/>
    <property type="project" value="TreeGrafter"/>
</dbReference>
<dbReference type="PROSITE" id="PS51362">
    <property type="entry name" value="TGF_BETA_2"/>
    <property type="match status" value="1"/>
</dbReference>
<comment type="subcellular location">
    <subcellularLocation>
        <location evidence="1">Secreted</location>
    </subcellularLocation>
</comment>
<dbReference type="Pfam" id="PF00019">
    <property type="entry name" value="TGF_beta"/>
    <property type="match status" value="1"/>
</dbReference>
<dbReference type="InterPro" id="IPR001111">
    <property type="entry name" value="TGF-b_propeptide"/>
</dbReference>
<evidence type="ECO:0000313" key="10">
    <source>
        <dbReference type="EMBL" id="AOR06340.1"/>
    </source>
</evidence>
<dbReference type="GO" id="GO:0005615">
    <property type="term" value="C:extracellular space"/>
    <property type="evidence" value="ECO:0007669"/>
    <property type="project" value="TreeGrafter"/>
</dbReference>
<name>A0A1C9T8N1_9EUPU</name>
<dbReference type="InterPro" id="IPR001839">
    <property type="entry name" value="TGF-b_C"/>
</dbReference>
<feature type="compositionally biased region" description="Polar residues" evidence="7">
    <location>
        <begin position="172"/>
        <end position="183"/>
    </location>
</feature>
<evidence type="ECO:0000256" key="8">
    <source>
        <dbReference type="SAM" id="SignalP"/>
    </source>
</evidence>
<feature type="domain" description="TGF-beta family profile" evidence="9">
    <location>
        <begin position="439"/>
        <end position="549"/>
    </location>
</feature>
<dbReference type="InterPro" id="IPR029034">
    <property type="entry name" value="Cystine-knot_cytokine"/>
</dbReference>
<feature type="region of interest" description="Disordered" evidence="7">
    <location>
        <begin position="44"/>
        <end position="65"/>
    </location>
</feature>
<dbReference type="Gene3D" id="2.60.120.970">
    <property type="match status" value="1"/>
</dbReference>
<feature type="signal peptide" evidence="8">
    <location>
        <begin position="1"/>
        <end position="21"/>
    </location>
</feature>
<sequence>MSTPILHALTALFIFLLVAEANVRPWHEKAIHDNRPRLRIQGQLREDEQQQDFSDGGYGQSLDRLPLKDDAKEVFRRYEEKLSQDELTMNTPAAWSKPQNQVSPQREADSSIEKQNHDQIYVQNKLPEKTEKQEVKSKSEQTNTDSVPLQAEEAKNSTSAEFWAQVDEDDNTTLSHGNFSVEHSTSDSEGNSSTSLRDARCPTCRMRDDDRIYRIEHLKQQILSTLQIKKLPNATGVSIPKVPALAHLYEMDSDMMSDSPYKKRTNKGYGGRDHDDYDYEEDFIVKTERVFTIARPAPMDRHFNLTDSVYFSPPIQLYTSKIKTAYLWFYIRKVDTRRPFITLTVERILPESVAGQRLMTKTVFSQKLFRDKAFGWKRIDMRNTVRQWVKHPILNYGLKMRAEDDAGNNLIVLPPSADLDKGYEPWLDTRIEEPRSNSRSRRSDALVCSTNSTESRCCRYPLYVGFAEFGWDWIIAPTHVKADYCSGECRMSMQDSTPYSWINQQMPGTEGSCCTPTKMSALPLLYFDESMNVLYQILQNIKVDKCGCA</sequence>
<keyword evidence="3" id="KW-0964">Secreted</keyword>
<dbReference type="SUPFAM" id="SSF57501">
    <property type="entry name" value="Cystine-knot cytokines"/>
    <property type="match status" value="1"/>
</dbReference>
<dbReference type="AlphaFoldDB" id="A0A1C9T8N1"/>
<dbReference type="CDD" id="cd13751">
    <property type="entry name" value="TGF_beta_GDF8_like"/>
    <property type="match status" value="1"/>
</dbReference>
<evidence type="ECO:0000256" key="3">
    <source>
        <dbReference type="ARBA" id="ARBA00022525"/>
    </source>
</evidence>
<keyword evidence="4 6" id="KW-0339">Growth factor</keyword>
<reference evidence="10" key="1">
    <citation type="submission" date="2016-07" db="EMBL/GenBank/DDBJ databases">
        <title>Cloning and analysis of myostatin.</title>
        <authorList>
            <person name="Liu X."/>
            <person name="Shen H."/>
        </authorList>
    </citation>
    <scope>NUCLEOTIDE SEQUENCE</scope>
    <source>
        <tissue evidence="10">Muscle</tissue>
    </source>
</reference>
<feature type="region of interest" description="Disordered" evidence="7">
    <location>
        <begin position="83"/>
        <end position="199"/>
    </location>
</feature>
<feature type="chain" id="PRO_5008894671" evidence="8">
    <location>
        <begin position="22"/>
        <end position="549"/>
    </location>
</feature>